<comment type="caution">
    <text evidence="1">The sequence shown here is derived from an EMBL/GenBank/DDBJ whole genome shotgun (WGS) entry which is preliminary data.</text>
</comment>
<protein>
    <submittedName>
        <fullName evidence="1">Uncharacterized protein</fullName>
    </submittedName>
</protein>
<proteinExistence type="predicted"/>
<organism evidence="1 2">
    <name type="scientific">Streptococcus uberis</name>
    <dbReference type="NCBI Taxonomy" id="1349"/>
    <lineage>
        <taxon>Bacteria</taxon>
        <taxon>Bacillati</taxon>
        <taxon>Bacillota</taxon>
        <taxon>Bacilli</taxon>
        <taxon>Lactobacillales</taxon>
        <taxon>Streptococcaceae</taxon>
        <taxon>Streptococcus</taxon>
    </lineage>
</organism>
<gene>
    <name evidence="1" type="ORF">GKS16_05425</name>
</gene>
<dbReference type="RefSeq" id="WP_115242512.1">
    <property type="nucleotide sequence ID" value="NZ_JADFAX010000019.1"/>
</dbReference>
<accession>A0A380MJB1</accession>
<reference evidence="1 2" key="1">
    <citation type="submission" date="2019-11" db="EMBL/GenBank/DDBJ databases">
        <title>Streptococcus uberis isolated from clinical mastitis cases on a southeastern Queensland dairy.</title>
        <authorList>
            <person name="Workentine M.L."/>
            <person name="Price R."/>
            <person name="Olchowy T."/>
        </authorList>
    </citation>
    <scope>NUCLEOTIDE SEQUENCE [LARGE SCALE GENOMIC DNA]</scope>
    <source>
        <strain evidence="1 2">OLC4459-A17</strain>
    </source>
</reference>
<evidence type="ECO:0000313" key="1">
    <source>
        <dbReference type="EMBL" id="MTD01710.1"/>
    </source>
</evidence>
<name>A0A380MJB1_STRUB</name>
<dbReference type="Proteomes" id="UP000483839">
    <property type="component" value="Unassembled WGS sequence"/>
</dbReference>
<sequence>MKSLLHYFKIHLVNFIENSPTEKKSISLYSNQMIATISKATLEQTPVHIISNSESFTGQIVHYDKEKRRLILNNQSKNLSKVIELKDIQKISLLPIKR</sequence>
<dbReference type="AlphaFoldDB" id="A0A380MJB1"/>
<dbReference type="EMBL" id="WLXI01000040">
    <property type="protein sequence ID" value="MTD01710.1"/>
    <property type="molecule type" value="Genomic_DNA"/>
</dbReference>
<evidence type="ECO:0000313" key="2">
    <source>
        <dbReference type="Proteomes" id="UP000483839"/>
    </source>
</evidence>